<name>A0AAV3ZCG2_9GAST</name>
<keyword evidence="2" id="KW-1185">Reference proteome</keyword>
<gene>
    <name evidence="1" type="ORF">PoB_001934000</name>
</gene>
<dbReference type="Proteomes" id="UP000735302">
    <property type="component" value="Unassembled WGS sequence"/>
</dbReference>
<dbReference type="AlphaFoldDB" id="A0AAV3ZCG2"/>
<organism evidence="1 2">
    <name type="scientific">Plakobranchus ocellatus</name>
    <dbReference type="NCBI Taxonomy" id="259542"/>
    <lineage>
        <taxon>Eukaryota</taxon>
        <taxon>Metazoa</taxon>
        <taxon>Spiralia</taxon>
        <taxon>Lophotrochozoa</taxon>
        <taxon>Mollusca</taxon>
        <taxon>Gastropoda</taxon>
        <taxon>Heterobranchia</taxon>
        <taxon>Euthyneura</taxon>
        <taxon>Panpulmonata</taxon>
        <taxon>Sacoglossa</taxon>
        <taxon>Placobranchoidea</taxon>
        <taxon>Plakobranchidae</taxon>
        <taxon>Plakobranchus</taxon>
    </lineage>
</organism>
<protein>
    <submittedName>
        <fullName evidence="1">Uncharacterized protein</fullName>
    </submittedName>
</protein>
<sequence>MTHVHKNHEDENDARVREIPLQMKMTYVHENLHGVERVTGVTSRTLKWMHVYENVRAKRQKQRTHSLPNICAMHVTVSVNEELSS</sequence>
<proteinExistence type="predicted"/>
<accession>A0AAV3ZCG2</accession>
<evidence type="ECO:0000313" key="1">
    <source>
        <dbReference type="EMBL" id="GFN92834.1"/>
    </source>
</evidence>
<dbReference type="EMBL" id="BLXT01002298">
    <property type="protein sequence ID" value="GFN92834.1"/>
    <property type="molecule type" value="Genomic_DNA"/>
</dbReference>
<evidence type="ECO:0000313" key="2">
    <source>
        <dbReference type="Proteomes" id="UP000735302"/>
    </source>
</evidence>
<comment type="caution">
    <text evidence="1">The sequence shown here is derived from an EMBL/GenBank/DDBJ whole genome shotgun (WGS) entry which is preliminary data.</text>
</comment>
<reference evidence="1 2" key="1">
    <citation type="journal article" date="2021" name="Elife">
        <title>Chloroplast acquisition without the gene transfer in kleptoplastic sea slugs, Plakobranchus ocellatus.</title>
        <authorList>
            <person name="Maeda T."/>
            <person name="Takahashi S."/>
            <person name="Yoshida T."/>
            <person name="Shimamura S."/>
            <person name="Takaki Y."/>
            <person name="Nagai Y."/>
            <person name="Toyoda A."/>
            <person name="Suzuki Y."/>
            <person name="Arimoto A."/>
            <person name="Ishii H."/>
            <person name="Satoh N."/>
            <person name="Nishiyama T."/>
            <person name="Hasebe M."/>
            <person name="Maruyama T."/>
            <person name="Minagawa J."/>
            <person name="Obokata J."/>
            <person name="Shigenobu S."/>
        </authorList>
    </citation>
    <scope>NUCLEOTIDE SEQUENCE [LARGE SCALE GENOMIC DNA]</scope>
</reference>